<dbReference type="InterPro" id="IPR002829">
    <property type="entry name" value="DUF116"/>
</dbReference>
<keyword evidence="1" id="KW-0812">Transmembrane</keyword>
<name>A0A933LPI3_UNCTE</name>
<organism evidence="2 3">
    <name type="scientific">Tectimicrobiota bacterium</name>
    <dbReference type="NCBI Taxonomy" id="2528274"/>
    <lineage>
        <taxon>Bacteria</taxon>
        <taxon>Pseudomonadati</taxon>
        <taxon>Nitrospinota/Tectimicrobiota group</taxon>
        <taxon>Candidatus Tectimicrobiota</taxon>
    </lineage>
</organism>
<evidence type="ECO:0000256" key="1">
    <source>
        <dbReference type="SAM" id="Phobius"/>
    </source>
</evidence>
<keyword evidence="1" id="KW-1133">Transmembrane helix</keyword>
<sequence length="259" mass="29229">MGRLDKPRPKKRTFIILLLVTLLMVFGLGYIFYLLPFLNLSEINPILPKVLGWFFLSMFLFAALSIFLLVVTIILEKELLFSKKLRGIMVKWIFPLVVIIGKIIGIPREKVEQSFIEVNNRLVRANLSKRKPKRILILLPHCIQNSKCAFRLTGEEINCRKCGACAIKELLDFSEEFKTEISVATGGTLARRIVVKKKPQALIAVACERDLSSGIQDSYPLPVLGILLDDRPQGPCINTQVDTGLIREALKFLVSGDHI</sequence>
<reference evidence="2" key="1">
    <citation type="submission" date="2020-07" db="EMBL/GenBank/DDBJ databases">
        <title>Huge and variable diversity of episymbiotic CPR bacteria and DPANN archaea in groundwater ecosystems.</title>
        <authorList>
            <person name="He C.Y."/>
            <person name="Keren R."/>
            <person name="Whittaker M."/>
            <person name="Farag I.F."/>
            <person name="Doudna J."/>
            <person name="Cate J.H.D."/>
            <person name="Banfield J.F."/>
        </authorList>
    </citation>
    <scope>NUCLEOTIDE SEQUENCE</scope>
    <source>
        <strain evidence="2">NC_groundwater_1482_Ag_S-0.65um_47_24</strain>
    </source>
</reference>
<dbReference type="PANTHER" id="PTHR43801">
    <property type="entry name" value="NUCLEOTIDE-BINDING PROTEIN-RELATED"/>
    <property type="match status" value="1"/>
</dbReference>
<comment type="caution">
    <text evidence="2">The sequence shown here is derived from an EMBL/GenBank/DDBJ whole genome shotgun (WGS) entry which is preliminary data.</text>
</comment>
<proteinExistence type="predicted"/>
<keyword evidence="1" id="KW-0472">Membrane</keyword>
<evidence type="ECO:0000313" key="3">
    <source>
        <dbReference type="Proteomes" id="UP000772181"/>
    </source>
</evidence>
<evidence type="ECO:0000313" key="2">
    <source>
        <dbReference type="EMBL" id="MBI4595168.1"/>
    </source>
</evidence>
<dbReference type="Proteomes" id="UP000772181">
    <property type="component" value="Unassembled WGS sequence"/>
</dbReference>
<feature type="transmembrane region" description="Helical" evidence="1">
    <location>
        <begin position="53"/>
        <end position="75"/>
    </location>
</feature>
<gene>
    <name evidence="2" type="ORF">HY730_02190</name>
</gene>
<accession>A0A933LPI3</accession>
<dbReference type="EMBL" id="JACQWF010000103">
    <property type="protein sequence ID" value="MBI4595168.1"/>
    <property type="molecule type" value="Genomic_DNA"/>
</dbReference>
<protein>
    <submittedName>
        <fullName evidence="2">DUF116 domain-containing protein</fullName>
    </submittedName>
</protein>
<dbReference type="PANTHER" id="PTHR43801:SF1">
    <property type="entry name" value="POLYPRENYL SYNTHETASE"/>
    <property type="match status" value="1"/>
</dbReference>
<feature type="transmembrane region" description="Helical" evidence="1">
    <location>
        <begin position="87"/>
        <end position="106"/>
    </location>
</feature>
<feature type="transmembrane region" description="Helical" evidence="1">
    <location>
        <begin position="12"/>
        <end position="33"/>
    </location>
</feature>
<dbReference type="Pfam" id="PF01976">
    <property type="entry name" value="DUF116"/>
    <property type="match status" value="1"/>
</dbReference>
<dbReference type="AlphaFoldDB" id="A0A933LPI3"/>